<accession>A0A0L0P4A1</accession>
<name>A0A0L0P4A1_CANAR</name>
<dbReference type="AlphaFoldDB" id="A0A0L0P4A1"/>
<dbReference type="VEuPathDB" id="FungiDB:QG37_01730"/>
<reference evidence="2" key="1">
    <citation type="journal article" date="2015" name="BMC Genomics">
        <title>Draft genome of a commonly misdiagnosed multidrug resistant pathogen Candida auris.</title>
        <authorList>
            <person name="Chatterjee S."/>
            <person name="Alampalli S.V."/>
            <person name="Nageshan R.K."/>
            <person name="Chettiar S.T."/>
            <person name="Joshi S."/>
            <person name="Tatu U.S."/>
        </authorList>
    </citation>
    <scope>NUCLEOTIDE SEQUENCE [LARGE SCALE GENOMIC DNA]</scope>
    <source>
        <strain evidence="2">6684</strain>
    </source>
</reference>
<sequence>MFVAIASGIGHQAEGTTLTKPARLHIPPMDTFMPLTGSPCWGPTNIDIAEARFRYEGQTGHAGSMEKIISKAKLPKSPGPGLVVTVSAIF</sequence>
<gene>
    <name evidence="1" type="ORF">QG37_01730</name>
</gene>
<protein>
    <submittedName>
        <fullName evidence="1">Uncharacterized protein</fullName>
    </submittedName>
</protein>
<proteinExistence type="predicted"/>
<evidence type="ECO:0000313" key="1">
    <source>
        <dbReference type="EMBL" id="KNE00861.1"/>
    </source>
</evidence>
<dbReference type="EMBL" id="LGST01000016">
    <property type="protein sequence ID" value="KNE00861.1"/>
    <property type="molecule type" value="Genomic_DNA"/>
</dbReference>
<dbReference type="Proteomes" id="UP000037122">
    <property type="component" value="Unassembled WGS sequence"/>
</dbReference>
<organism evidence="1 2">
    <name type="scientific">Candidozyma auris</name>
    <name type="common">Yeast</name>
    <name type="synonym">Candida auris</name>
    <dbReference type="NCBI Taxonomy" id="498019"/>
    <lineage>
        <taxon>Eukaryota</taxon>
        <taxon>Fungi</taxon>
        <taxon>Dikarya</taxon>
        <taxon>Ascomycota</taxon>
        <taxon>Saccharomycotina</taxon>
        <taxon>Pichiomycetes</taxon>
        <taxon>Metschnikowiaceae</taxon>
        <taxon>Candidozyma</taxon>
    </lineage>
</organism>
<comment type="caution">
    <text evidence="1">The sequence shown here is derived from an EMBL/GenBank/DDBJ whole genome shotgun (WGS) entry which is preliminary data.</text>
</comment>
<evidence type="ECO:0000313" key="2">
    <source>
        <dbReference type="Proteomes" id="UP000037122"/>
    </source>
</evidence>